<dbReference type="AlphaFoldDB" id="A0A8T0EGJ1"/>
<proteinExistence type="predicted"/>
<gene>
    <name evidence="1" type="ORF">HNY73_015799</name>
</gene>
<sequence length="100" mass="11461">MSYLWVVNGMEILWLVGVPVSLRQRQRRHVVTIETDASSKKKKERLARWKISRQQTYHSTDPTADNQIINSNVIGELPKLSGEVSKMNYSAMVTTISSDR</sequence>
<evidence type="ECO:0000313" key="1">
    <source>
        <dbReference type="EMBL" id="KAF8773113.1"/>
    </source>
</evidence>
<protein>
    <submittedName>
        <fullName evidence="1">Uncharacterized protein</fullName>
    </submittedName>
</protein>
<keyword evidence="2" id="KW-1185">Reference proteome</keyword>
<reference evidence="1" key="2">
    <citation type="submission" date="2020-06" db="EMBL/GenBank/DDBJ databases">
        <authorList>
            <person name="Sheffer M."/>
        </authorList>
    </citation>
    <scope>NUCLEOTIDE SEQUENCE</scope>
</reference>
<dbReference type="Proteomes" id="UP000807504">
    <property type="component" value="Unassembled WGS sequence"/>
</dbReference>
<dbReference type="EMBL" id="JABXBU010002227">
    <property type="protein sequence ID" value="KAF8773113.1"/>
    <property type="molecule type" value="Genomic_DNA"/>
</dbReference>
<evidence type="ECO:0000313" key="2">
    <source>
        <dbReference type="Proteomes" id="UP000807504"/>
    </source>
</evidence>
<reference evidence="1" key="1">
    <citation type="journal article" date="2020" name="bioRxiv">
        <title>Chromosome-level reference genome of the European wasp spider Argiope bruennichi: a resource for studies on range expansion and evolutionary adaptation.</title>
        <authorList>
            <person name="Sheffer M.M."/>
            <person name="Hoppe A."/>
            <person name="Krehenwinkel H."/>
            <person name="Uhl G."/>
            <person name="Kuss A.W."/>
            <person name="Jensen L."/>
            <person name="Jensen C."/>
            <person name="Gillespie R.G."/>
            <person name="Hoff K.J."/>
            <person name="Prost S."/>
        </authorList>
    </citation>
    <scope>NUCLEOTIDE SEQUENCE</scope>
</reference>
<comment type="caution">
    <text evidence="1">The sequence shown here is derived from an EMBL/GenBank/DDBJ whole genome shotgun (WGS) entry which is preliminary data.</text>
</comment>
<accession>A0A8T0EGJ1</accession>
<organism evidence="1 2">
    <name type="scientific">Argiope bruennichi</name>
    <name type="common">Wasp spider</name>
    <name type="synonym">Aranea bruennichi</name>
    <dbReference type="NCBI Taxonomy" id="94029"/>
    <lineage>
        <taxon>Eukaryota</taxon>
        <taxon>Metazoa</taxon>
        <taxon>Ecdysozoa</taxon>
        <taxon>Arthropoda</taxon>
        <taxon>Chelicerata</taxon>
        <taxon>Arachnida</taxon>
        <taxon>Araneae</taxon>
        <taxon>Araneomorphae</taxon>
        <taxon>Entelegynae</taxon>
        <taxon>Araneoidea</taxon>
        <taxon>Araneidae</taxon>
        <taxon>Argiope</taxon>
    </lineage>
</organism>
<name>A0A8T0EGJ1_ARGBR</name>